<dbReference type="Pfam" id="PF00042">
    <property type="entry name" value="Globin"/>
    <property type="match status" value="1"/>
</dbReference>
<keyword evidence="1" id="KW-0813">Transport</keyword>
<dbReference type="AlphaFoldDB" id="A0A915EHI4"/>
<dbReference type="WBParaSite" id="jg5959">
    <property type="protein sequence ID" value="jg5959"/>
    <property type="gene ID" value="jg5959"/>
</dbReference>
<proteinExistence type="inferred from homology"/>
<sequence>MSFATGARRSEINKMCRDSLNVCPISETDDQNGLDFYKFFSPTILTCEKQGHRILLAMHIVAKTYEDPMIFHAYIREVVNRHRQFKMEPSLWVAFWTVFTGYLESKNAAVNEKLSQDTKEAWMELGQEFATVAREHLKKSGLPH</sequence>
<dbReference type="Proteomes" id="UP000887574">
    <property type="component" value="Unplaced"/>
</dbReference>
<dbReference type="InterPro" id="IPR000971">
    <property type="entry name" value="Globin"/>
</dbReference>
<keyword evidence="1" id="KW-0349">Heme</keyword>
<evidence type="ECO:0000256" key="1">
    <source>
        <dbReference type="RuleBase" id="RU000356"/>
    </source>
</evidence>
<keyword evidence="3" id="KW-1185">Reference proteome</keyword>
<dbReference type="GO" id="GO:0020037">
    <property type="term" value="F:heme binding"/>
    <property type="evidence" value="ECO:0007669"/>
    <property type="project" value="InterPro"/>
</dbReference>
<dbReference type="SUPFAM" id="SSF46458">
    <property type="entry name" value="Globin-like"/>
    <property type="match status" value="1"/>
</dbReference>
<dbReference type="GO" id="GO:0005344">
    <property type="term" value="F:oxygen carrier activity"/>
    <property type="evidence" value="ECO:0007669"/>
    <property type="project" value="UniProtKB-KW"/>
</dbReference>
<protein>
    <submittedName>
        <fullName evidence="4">Globin family profile domain-containing protein</fullName>
    </submittedName>
</protein>
<dbReference type="InterPro" id="IPR044399">
    <property type="entry name" value="Mb-like_M"/>
</dbReference>
<comment type="similarity">
    <text evidence="1">Belongs to the globin family.</text>
</comment>
<keyword evidence="1" id="KW-0408">Iron</keyword>
<dbReference type="Gene3D" id="1.10.490.10">
    <property type="entry name" value="Globins"/>
    <property type="match status" value="1"/>
</dbReference>
<dbReference type="CDD" id="cd01040">
    <property type="entry name" value="Mb-like"/>
    <property type="match status" value="1"/>
</dbReference>
<keyword evidence="1" id="KW-0479">Metal-binding</keyword>
<accession>A0A915EHI4</accession>
<dbReference type="InterPro" id="IPR012292">
    <property type="entry name" value="Globin/Proto"/>
</dbReference>
<organism evidence="3 4">
    <name type="scientific">Ditylenchus dipsaci</name>
    <dbReference type="NCBI Taxonomy" id="166011"/>
    <lineage>
        <taxon>Eukaryota</taxon>
        <taxon>Metazoa</taxon>
        <taxon>Ecdysozoa</taxon>
        <taxon>Nematoda</taxon>
        <taxon>Chromadorea</taxon>
        <taxon>Rhabditida</taxon>
        <taxon>Tylenchina</taxon>
        <taxon>Tylenchomorpha</taxon>
        <taxon>Sphaerularioidea</taxon>
        <taxon>Anguinidae</taxon>
        <taxon>Anguininae</taxon>
        <taxon>Ditylenchus</taxon>
    </lineage>
</organism>
<dbReference type="InterPro" id="IPR009050">
    <property type="entry name" value="Globin-like_sf"/>
</dbReference>
<reference evidence="4" key="1">
    <citation type="submission" date="2022-11" db="UniProtKB">
        <authorList>
            <consortium name="WormBaseParasite"/>
        </authorList>
    </citation>
    <scope>IDENTIFICATION</scope>
</reference>
<dbReference type="GO" id="GO:0019825">
    <property type="term" value="F:oxygen binding"/>
    <property type="evidence" value="ECO:0007669"/>
    <property type="project" value="InterPro"/>
</dbReference>
<name>A0A915EHI4_9BILA</name>
<evidence type="ECO:0000313" key="4">
    <source>
        <dbReference type="WBParaSite" id="jg5959"/>
    </source>
</evidence>
<evidence type="ECO:0000259" key="2">
    <source>
        <dbReference type="Pfam" id="PF00042"/>
    </source>
</evidence>
<feature type="domain" description="Globin" evidence="2">
    <location>
        <begin position="48"/>
        <end position="132"/>
    </location>
</feature>
<evidence type="ECO:0000313" key="3">
    <source>
        <dbReference type="Proteomes" id="UP000887574"/>
    </source>
</evidence>
<keyword evidence="1" id="KW-0561">Oxygen transport</keyword>